<comment type="caution">
    <text evidence="2">The sequence shown here is derived from an EMBL/GenBank/DDBJ whole genome shotgun (WGS) entry which is preliminary data.</text>
</comment>
<dbReference type="AlphaFoldDB" id="A0A1G2SI17"/>
<accession>A0A1G2SI17</accession>
<evidence type="ECO:0000256" key="1">
    <source>
        <dbReference type="SAM" id="MobiDB-lite"/>
    </source>
</evidence>
<protein>
    <submittedName>
        <fullName evidence="2">Uncharacterized protein</fullName>
    </submittedName>
</protein>
<feature type="region of interest" description="Disordered" evidence="1">
    <location>
        <begin position="1"/>
        <end position="23"/>
    </location>
</feature>
<name>A0A1G2SI17_9BACT</name>
<dbReference type="EMBL" id="MHUW01000001">
    <property type="protein sequence ID" value="OHA84398.1"/>
    <property type="molecule type" value="Genomic_DNA"/>
</dbReference>
<reference evidence="2 3" key="1">
    <citation type="journal article" date="2016" name="Nat. Commun.">
        <title>Thousands of microbial genomes shed light on interconnected biogeochemical processes in an aquifer system.</title>
        <authorList>
            <person name="Anantharaman K."/>
            <person name="Brown C.T."/>
            <person name="Hug L.A."/>
            <person name="Sharon I."/>
            <person name="Castelle C.J."/>
            <person name="Probst A.J."/>
            <person name="Thomas B.C."/>
            <person name="Singh A."/>
            <person name="Wilkins M.J."/>
            <person name="Karaoz U."/>
            <person name="Brodie E.L."/>
            <person name="Williams K.H."/>
            <person name="Hubbard S.S."/>
            <person name="Banfield J.F."/>
        </authorList>
    </citation>
    <scope>NUCLEOTIDE SEQUENCE [LARGE SCALE GENOMIC DNA]</scope>
</reference>
<evidence type="ECO:0000313" key="3">
    <source>
        <dbReference type="Proteomes" id="UP000177987"/>
    </source>
</evidence>
<dbReference type="Proteomes" id="UP000177987">
    <property type="component" value="Unassembled WGS sequence"/>
</dbReference>
<evidence type="ECO:0000313" key="2">
    <source>
        <dbReference type="EMBL" id="OHA84398.1"/>
    </source>
</evidence>
<proteinExistence type="predicted"/>
<sequence>MGNQSQGPQDPEFQKHHEEQMSEIFSDFNRRVAREAFGREPTDDELIMHYIDNEGAKNLAIKNGRDVIGADL</sequence>
<organism evidence="2 3">
    <name type="scientific">Candidatus Yonathbacteria bacterium RIFCSPLOWO2_01_FULL_47_33b</name>
    <dbReference type="NCBI Taxonomy" id="1802727"/>
    <lineage>
        <taxon>Bacteria</taxon>
        <taxon>Candidatus Yonathiibacteriota</taxon>
    </lineage>
</organism>
<gene>
    <name evidence="2" type="ORF">A2937_01510</name>
</gene>